<evidence type="ECO:0000313" key="3">
    <source>
        <dbReference type="EMBL" id="PLP97670.1"/>
    </source>
</evidence>
<dbReference type="Proteomes" id="UP000234341">
    <property type="component" value="Unassembled WGS sequence"/>
</dbReference>
<evidence type="ECO:0000256" key="1">
    <source>
        <dbReference type="SAM" id="MobiDB-lite"/>
    </source>
</evidence>
<dbReference type="Pfam" id="PF05899">
    <property type="entry name" value="Cupin_3"/>
    <property type="match status" value="1"/>
</dbReference>
<dbReference type="Gene3D" id="2.60.120.10">
    <property type="entry name" value="Jelly Rolls"/>
    <property type="match status" value="1"/>
</dbReference>
<dbReference type="PANTHER" id="PTHR40943:SF1">
    <property type="entry name" value="CYTOPLASMIC PROTEIN"/>
    <property type="match status" value="1"/>
</dbReference>
<gene>
    <name evidence="3" type="ORF">CYJ10_26320</name>
</gene>
<name>A0A2N5C659_9BURK</name>
<dbReference type="InterPro" id="IPR008579">
    <property type="entry name" value="UGlyAH_Cupin_dom"/>
</dbReference>
<proteinExistence type="predicted"/>
<organism evidence="3 4">
    <name type="scientific">Cupriavidus pauculus</name>
    <dbReference type="NCBI Taxonomy" id="82633"/>
    <lineage>
        <taxon>Bacteria</taxon>
        <taxon>Pseudomonadati</taxon>
        <taxon>Pseudomonadota</taxon>
        <taxon>Betaproteobacteria</taxon>
        <taxon>Burkholderiales</taxon>
        <taxon>Burkholderiaceae</taxon>
        <taxon>Cupriavidus</taxon>
    </lineage>
</organism>
<dbReference type="PANTHER" id="PTHR40943">
    <property type="entry name" value="CYTOPLASMIC PROTEIN-RELATED"/>
    <property type="match status" value="1"/>
</dbReference>
<dbReference type="SUPFAM" id="SSF51182">
    <property type="entry name" value="RmlC-like cupins"/>
    <property type="match status" value="1"/>
</dbReference>
<accession>A0A2N5C659</accession>
<sequence length="205" mass="23039">MAHIVDAGIRQASSNRQKDEETFDMPDSPRVLDQASRFGSIHTPPDEPCPISPSAIRSGKPLMRCQELSSTVDGAAWTMVWACTRSTFDWYYEFDEVVVILEGSVRVTDRHGATHTLNVGDAGYFPCGTTWFWEVDHYVRKVAFCHNAIPRGLRLPVRVTRRLAREIQVRARVLPRFGNRLAEGLQRLAGLSRTTTSVMLLGIPL</sequence>
<dbReference type="InterPro" id="IPR014710">
    <property type="entry name" value="RmlC-like_jellyroll"/>
</dbReference>
<protein>
    <recommendedName>
        <fullName evidence="2">(S)-ureidoglycine aminohydrolase cupin domain-containing protein</fullName>
    </recommendedName>
</protein>
<dbReference type="AlphaFoldDB" id="A0A2N5C659"/>
<dbReference type="EMBL" id="PJRP01000016">
    <property type="protein sequence ID" value="PLP97670.1"/>
    <property type="molecule type" value="Genomic_DNA"/>
</dbReference>
<reference evidence="3 4" key="1">
    <citation type="submission" date="2017-12" db="EMBL/GenBank/DDBJ databases">
        <title>Genome sequence of the active heterotrophic nitrifier-denitrifier, Cupriavidus pauculus UM1.</title>
        <authorList>
            <person name="Putonti C."/>
            <person name="Castignetti D."/>
        </authorList>
    </citation>
    <scope>NUCLEOTIDE SEQUENCE [LARGE SCALE GENOMIC DNA]</scope>
    <source>
        <strain evidence="3 4">UM1</strain>
    </source>
</reference>
<dbReference type="OrthoDB" id="9799053at2"/>
<comment type="caution">
    <text evidence="3">The sequence shown here is derived from an EMBL/GenBank/DDBJ whole genome shotgun (WGS) entry which is preliminary data.</text>
</comment>
<feature type="domain" description="(S)-ureidoglycine aminohydrolase cupin" evidence="2">
    <location>
        <begin position="74"/>
        <end position="142"/>
    </location>
</feature>
<dbReference type="InterPro" id="IPR011051">
    <property type="entry name" value="RmlC_Cupin_sf"/>
</dbReference>
<evidence type="ECO:0000259" key="2">
    <source>
        <dbReference type="Pfam" id="PF05899"/>
    </source>
</evidence>
<evidence type="ECO:0000313" key="4">
    <source>
        <dbReference type="Proteomes" id="UP000234341"/>
    </source>
</evidence>
<feature type="region of interest" description="Disordered" evidence="1">
    <location>
        <begin position="1"/>
        <end position="29"/>
    </location>
</feature>
<dbReference type="CDD" id="cd02227">
    <property type="entry name" value="cupin_TM1112-like"/>
    <property type="match status" value="1"/>
</dbReference>